<comment type="caution">
    <text evidence="1">The sequence shown here is derived from an EMBL/GenBank/DDBJ whole genome shotgun (WGS) entry which is preliminary data.</text>
</comment>
<proteinExistence type="predicted"/>
<evidence type="ECO:0000313" key="2">
    <source>
        <dbReference type="Proteomes" id="UP000314294"/>
    </source>
</evidence>
<accession>A0A4Z2HT36</accession>
<organism evidence="1 2">
    <name type="scientific">Liparis tanakae</name>
    <name type="common">Tanaka's snailfish</name>
    <dbReference type="NCBI Taxonomy" id="230148"/>
    <lineage>
        <taxon>Eukaryota</taxon>
        <taxon>Metazoa</taxon>
        <taxon>Chordata</taxon>
        <taxon>Craniata</taxon>
        <taxon>Vertebrata</taxon>
        <taxon>Euteleostomi</taxon>
        <taxon>Actinopterygii</taxon>
        <taxon>Neopterygii</taxon>
        <taxon>Teleostei</taxon>
        <taxon>Neoteleostei</taxon>
        <taxon>Acanthomorphata</taxon>
        <taxon>Eupercaria</taxon>
        <taxon>Perciformes</taxon>
        <taxon>Cottioidei</taxon>
        <taxon>Cottales</taxon>
        <taxon>Liparidae</taxon>
        <taxon>Liparis</taxon>
    </lineage>
</organism>
<protein>
    <submittedName>
        <fullName evidence="1">Uncharacterized protein</fullName>
    </submittedName>
</protein>
<dbReference type="EMBL" id="SRLO01000185">
    <property type="protein sequence ID" value="TNN68711.1"/>
    <property type="molecule type" value="Genomic_DNA"/>
</dbReference>
<name>A0A4Z2HT36_9TELE</name>
<sequence length="71" mass="8603">MLSVDNIFLHKQNREYIQNIRGRRNIGVEHLYANAAQWEWTGIILGERDIYAKYMLFLRWGRIVLAQKRRV</sequence>
<reference evidence="1 2" key="1">
    <citation type="submission" date="2019-03" db="EMBL/GenBank/DDBJ databases">
        <title>First draft genome of Liparis tanakae, snailfish: a comprehensive survey of snailfish specific genes.</title>
        <authorList>
            <person name="Kim W."/>
            <person name="Song I."/>
            <person name="Jeong J.-H."/>
            <person name="Kim D."/>
            <person name="Kim S."/>
            <person name="Ryu S."/>
            <person name="Song J.Y."/>
            <person name="Lee S.K."/>
        </authorList>
    </citation>
    <scope>NUCLEOTIDE SEQUENCE [LARGE SCALE GENOMIC DNA]</scope>
    <source>
        <tissue evidence="1">Muscle</tissue>
    </source>
</reference>
<gene>
    <name evidence="1" type="ORF">EYF80_021023</name>
</gene>
<dbReference type="Proteomes" id="UP000314294">
    <property type="component" value="Unassembled WGS sequence"/>
</dbReference>
<dbReference type="AlphaFoldDB" id="A0A4Z2HT36"/>
<evidence type="ECO:0000313" key="1">
    <source>
        <dbReference type="EMBL" id="TNN68711.1"/>
    </source>
</evidence>
<keyword evidence="2" id="KW-1185">Reference proteome</keyword>